<organism evidence="1 2">
    <name type="scientific">Roseovarius tolerans</name>
    <dbReference type="NCBI Taxonomy" id="74031"/>
    <lineage>
        <taxon>Bacteria</taxon>
        <taxon>Pseudomonadati</taxon>
        <taxon>Pseudomonadota</taxon>
        <taxon>Alphaproteobacteria</taxon>
        <taxon>Rhodobacterales</taxon>
        <taxon>Roseobacteraceae</taxon>
        <taxon>Roseovarius</taxon>
    </lineage>
</organism>
<dbReference type="EMBL" id="LGVV01000004">
    <property type="protein sequence ID" value="KNX42935.1"/>
    <property type="molecule type" value="Genomic_DNA"/>
</dbReference>
<name>A0A0L6CZ19_9RHOB</name>
<evidence type="ECO:0000313" key="1">
    <source>
        <dbReference type="EMBL" id="KNX42935.1"/>
    </source>
</evidence>
<proteinExistence type="predicted"/>
<comment type="caution">
    <text evidence="1">The sequence shown here is derived from an EMBL/GenBank/DDBJ whole genome shotgun (WGS) entry which is preliminary data.</text>
</comment>
<evidence type="ECO:0008006" key="3">
    <source>
        <dbReference type="Google" id="ProtNLM"/>
    </source>
</evidence>
<reference evidence="2" key="1">
    <citation type="submission" date="2015-07" db="EMBL/GenBank/DDBJ databases">
        <title>Draft Genome Sequence of Roseovarius tolerans EL-164, a producer of N-Acylated Alanine Methyl Esters (NAMEs).</title>
        <authorList>
            <person name="Voget S."/>
            <person name="Bruns H."/>
            <person name="Wagner-Doebler I."/>
            <person name="Schulz S."/>
            <person name="Daniel R."/>
        </authorList>
    </citation>
    <scope>NUCLEOTIDE SEQUENCE [LARGE SCALE GENOMIC DNA]</scope>
    <source>
        <strain evidence="2">EL-164</strain>
    </source>
</reference>
<dbReference type="PATRIC" id="fig|74031.6.peg.598"/>
<dbReference type="RefSeq" id="WP_274789833.1">
    <property type="nucleotide sequence ID" value="NZ_CP118494.1"/>
</dbReference>
<evidence type="ECO:0000313" key="2">
    <source>
        <dbReference type="Proteomes" id="UP000037046"/>
    </source>
</evidence>
<keyword evidence="2" id="KW-1185">Reference proteome</keyword>
<protein>
    <recommendedName>
        <fullName evidence="3">Dihydroorotate dehydrogenase</fullName>
    </recommendedName>
</protein>
<sequence>MSMSDKDQADGGLDVFFEAARGHAPIPSPDLLARVFADAETTQQAGPSTAPARVYATPDGLAARLYRLLGGWPAMAGLATAALTGIWIGTALPEGLIGTAEAAYLVDITPEMAFDLAGGDF</sequence>
<dbReference type="Proteomes" id="UP000037046">
    <property type="component" value="Unassembled WGS sequence"/>
</dbReference>
<gene>
    <name evidence="1" type="ORF">ROTO_05820</name>
</gene>
<accession>A0A0L6CZ19</accession>
<dbReference type="STRING" id="74031.SAMN04488077_110102"/>
<dbReference type="AlphaFoldDB" id="A0A0L6CZ19"/>